<evidence type="ECO:0000313" key="3">
    <source>
        <dbReference type="RefSeq" id="XP_030765265.1"/>
    </source>
</evidence>
<dbReference type="OrthoDB" id="6752697at2759"/>
<dbReference type="InterPro" id="IPR058912">
    <property type="entry name" value="HTH_animal"/>
</dbReference>
<proteinExistence type="predicted"/>
<reference evidence="3" key="1">
    <citation type="submission" date="2025-08" db="UniProtKB">
        <authorList>
            <consortium name="RefSeq"/>
        </authorList>
    </citation>
    <scope>IDENTIFICATION</scope>
    <source>
        <tissue evidence="3">Gonads</tissue>
    </source>
</reference>
<dbReference type="Pfam" id="PF26215">
    <property type="entry name" value="HTH_animal"/>
    <property type="match status" value="1"/>
</dbReference>
<dbReference type="InterPro" id="IPR035901">
    <property type="entry name" value="GIY-YIG_endonuc_sf"/>
</dbReference>
<dbReference type="PANTHER" id="PTHR21301">
    <property type="entry name" value="REVERSE TRANSCRIPTASE"/>
    <property type="match status" value="1"/>
</dbReference>
<dbReference type="Gene3D" id="3.40.1440.10">
    <property type="entry name" value="GIY-YIG endonuclease"/>
    <property type="match status" value="1"/>
</dbReference>
<dbReference type="InterPro" id="IPR043502">
    <property type="entry name" value="DNA/RNA_pol_sf"/>
</dbReference>
<accession>A0A6J2YR55</accession>
<evidence type="ECO:0000259" key="1">
    <source>
        <dbReference type="PROSITE" id="PS50878"/>
    </source>
</evidence>
<protein>
    <submittedName>
        <fullName evidence="3">Uncharacterized protein LOC115889416</fullName>
    </submittedName>
</protein>
<dbReference type="Proteomes" id="UP000504635">
    <property type="component" value="Unplaced"/>
</dbReference>
<dbReference type="CDD" id="cd10442">
    <property type="entry name" value="GIY-YIG_PLEs"/>
    <property type="match status" value="1"/>
</dbReference>
<dbReference type="GeneID" id="115889416"/>
<organism evidence="2 3">
    <name type="scientific">Sitophilus oryzae</name>
    <name type="common">Rice weevil</name>
    <name type="synonym">Curculio oryzae</name>
    <dbReference type="NCBI Taxonomy" id="7048"/>
    <lineage>
        <taxon>Eukaryota</taxon>
        <taxon>Metazoa</taxon>
        <taxon>Ecdysozoa</taxon>
        <taxon>Arthropoda</taxon>
        <taxon>Hexapoda</taxon>
        <taxon>Insecta</taxon>
        <taxon>Pterygota</taxon>
        <taxon>Neoptera</taxon>
        <taxon>Endopterygota</taxon>
        <taxon>Coleoptera</taxon>
        <taxon>Polyphaga</taxon>
        <taxon>Cucujiformia</taxon>
        <taxon>Curculionidae</taxon>
        <taxon>Dryophthorinae</taxon>
        <taxon>Sitophilus</taxon>
    </lineage>
</organism>
<evidence type="ECO:0000313" key="2">
    <source>
        <dbReference type="Proteomes" id="UP000504635"/>
    </source>
</evidence>
<dbReference type="PANTHER" id="PTHR21301:SF10">
    <property type="entry name" value="REVERSE TRANSCRIPTASE DOMAIN-CONTAINING PROTEIN"/>
    <property type="match status" value="1"/>
</dbReference>
<dbReference type="InterPro" id="IPR000305">
    <property type="entry name" value="GIY-YIG_endonuc"/>
</dbReference>
<dbReference type="AlphaFoldDB" id="A0A6J2YR55"/>
<name>A0A6J2YR55_SITOR</name>
<dbReference type="PROSITE" id="PS50878">
    <property type="entry name" value="RT_POL"/>
    <property type="match status" value="1"/>
</dbReference>
<dbReference type="KEGG" id="soy:115889416"/>
<dbReference type="InParanoid" id="A0A6J2YR55"/>
<dbReference type="SUPFAM" id="SSF56672">
    <property type="entry name" value="DNA/RNA polymerases"/>
    <property type="match status" value="1"/>
</dbReference>
<keyword evidence="2" id="KW-1185">Reference proteome</keyword>
<dbReference type="InterPro" id="IPR000477">
    <property type="entry name" value="RT_dom"/>
</dbReference>
<gene>
    <name evidence="3" type="primary">LOC115889416</name>
</gene>
<dbReference type="RefSeq" id="XP_030765265.1">
    <property type="nucleotide sequence ID" value="XM_030909405.1"/>
</dbReference>
<dbReference type="Pfam" id="PF01541">
    <property type="entry name" value="GIY-YIG"/>
    <property type="match status" value="1"/>
</dbReference>
<sequence length="365" mass="42263">MGSKISPILVNFVLDDLVKDCLHYMPHHIPFVKRYVDDLLLAVPKYQIGMTLEFFNTYDRYIQFTVEEETNRAVLFLDMLVMRTENNILKTNRFISYHSYHTMTSKINLILGMKSRAVKLSHSDYVEESVALLKNILIDNSYPEKIINRFLFHTAIVNNNNQEPTAQQLPNITNTPLEPNRVTEDQNGQLVSYFSLPYIDNLTYKLANVFRQYNNIKIANKQVKALSKLYSRTKTPLQIMENWNVVYRLQCRDCDLSYIGQTSRNLKGRITSHKSDCRRGVLSCALSEHVNNLDHKIDWDGAEILDRADSFCKRTFLEMVHINSQANTMNKRSDTQSLSVIYGYILDLYSGNYGSLRQVATQGSQ</sequence>
<dbReference type="GO" id="GO:0071897">
    <property type="term" value="P:DNA biosynthetic process"/>
    <property type="evidence" value="ECO:0007669"/>
    <property type="project" value="UniProtKB-ARBA"/>
</dbReference>
<feature type="domain" description="Reverse transcriptase" evidence="1">
    <location>
        <begin position="1"/>
        <end position="111"/>
    </location>
</feature>